<feature type="chain" id="PRO_5045814961" evidence="2">
    <location>
        <begin position="25"/>
        <end position="506"/>
    </location>
</feature>
<accession>A0ABX3GTY5</accession>
<dbReference type="PANTHER" id="PTHR43649">
    <property type="entry name" value="ARABINOSE-BINDING PROTEIN-RELATED"/>
    <property type="match status" value="1"/>
</dbReference>
<evidence type="ECO:0000256" key="2">
    <source>
        <dbReference type="SAM" id="SignalP"/>
    </source>
</evidence>
<dbReference type="EMBL" id="MPTB01000072">
    <property type="protein sequence ID" value="OMD37147.1"/>
    <property type="molecule type" value="Genomic_DNA"/>
</dbReference>
<evidence type="ECO:0000313" key="5">
    <source>
        <dbReference type="Proteomes" id="UP000187412"/>
    </source>
</evidence>
<comment type="caution">
    <text evidence="4">The sequence shown here is derived from an EMBL/GenBank/DDBJ whole genome shotgun (WGS) entry which is preliminary data.</text>
</comment>
<reference evidence="4 5" key="1">
    <citation type="submission" date="2016-10" db="EMBL/GenBank/DDBJ databases">
        <title>Paenibacillus species isolates.</title>
        <authorList>
            <person name="Beno S.M."/>
        </authorList>
    </citation>
    <scope>NUCLEOTIDE SEQUENCE [LARGE SCALE GENOMIC DNA]</scope>
    <source>
        <strain evidence="4 5">FSL H7-0744</strain>
    </source>
</reference>
<dbReference type="InterPro" id="IPR050490">
    <property type="entry name" value="Bact_solute-bd_prot1"/>
</dbReference>
<feature type="compositionally biased region" description="Low complexity" evidence="1">
    <location>
        <begin position="28"/>
        <end position="48"/>
    </location>
</feature>
<dbReference type="InterPro" id="IPR006059">
    <property type="entry name" value="SBP"/>
</dbReference>
<feature type="region of interest" description="Disordered" evidence="1">
    <location>
        <begin position="28"/>
        <end position="54"/>
    </location>
</feature>
<dbReference type="PANTHER" id="PTHR43649:SF17">
    <property type="entry name" value="ABC TRANSPORTER SOLUTE BINDING PROTEIN-SUGAR TRANSPORT"/>
    <property type="match status" value="1"/>
</dbReference>
<evidence type="ECO:0000256" key="1">
    <source>
        <dbReference type="SAM" id="MobiDB-lite"/>
    </source>
</evidence>
<name>A0ABX3GTY5_PAEBO</name>
<dbReference type="Gene3D" id="3.40.190.10">
    <property type="entry name" value="Periplasmic binding protein-like II"/>
    <property type="match status" value="1"/>
</dbReference>
<proteinExistence type="predicted"/>
<dbReference type="Pfam" id="PF13416">
    <property type="entry name" value="SBP_bac_8"/>
    <property type="match status" value="1"/>
</dbReference>
<feature type="domain" description="DUF3502" evidence="3">
    <location>
        <begin position="434"/>
        <end position="502"/>
    </location>
</feature>
<keyword evidence="5" id="KW-1185">Reference proteome</keyword>
<dbReference type="Proteomes" id="UP000187412">
    <property type="component" value="Unassembled WGS sequence"/>
</dbReference>
<dbReference type="RefSeq" id="WP_076114342.1">
    <property type="nucleotide sequence ID" value="NZ_MPTB01000072.1"/>
</dbReference>
<evidence type="ECO:0000313" key="4">
    <source>
        <dbReference type="EMBL" id="OMD37147.1"/>
    </source>
</evidence>
<dbReference type="PROSITE" id="PS51257">
    <property type="entry name" value="PROKAR_LIPOPROTEIN"/>
    <property type="match status" value="1"/>
</dbReference>
<dbReference type="Pfam" id="PF12010">
    <property type="entry name" value="DUF3502"/>
    <property type="match status" value="1"/>
</dbReference>
<organism evidence="4 5">
    <name type="scientific">Paenibacillus borealis</name>
    <dbReference type="NCBI Taxonomy" id="160799"/>
    <lineage>
        <taxon>Bacteria</taxon>
        <taxon>Bacillati</taxon>
        <taxon>Bacillota</taxon>
        <taxon>Bacilli</taxon>
        <taxon>Bacillales</taxon>
        <taxon>Paenibacillaceae</taxon>
        <taxon>Paenibacillus</taxon>
    </lineage>
</organism>
<feature type="signal peptide" evidence="2">
    <location>
        <begin position="1"/>
        <end position="24"/>
    </location>
</feature>
<protein>
    <submittedName>
        <fullName evidence="4">ABC transporter substrate-binding protein</fullName>
    </submittedName>
</protein>
<dbReference type="SUPFAM" id="SSF53850">
    <property type="entry name" value="Periplasmic binding protein-like II"/>
    <property type="match status" value="1"/>
</dbReference>
<dbReference type="InterPro" id="IPR022627">
    <property type="entry name" value="DUF3502"/>
</dbReference>
<gene>
    <name evidence="4" type="ORF">BSK56_31575</name>
</gene>
<sequence length="506" mass="56672">MSKKKKSFSLLLTSLLALSLTLSACGGNNNNKTTNTNGENKAGNNTATETGSSEKPVELTWYTIGAPQKDLDKVLEEVNKYTLEKINATIDMKMIDFGDYTQKMQVMVASGEPMDILFTCSWAFDYVQNARKGAFMQLDELLDKQGKGIKDTIDPAFLEGSKVDGHNYAVPANKELPAQEVFRFNKELLDKYKLDITNVKTMEGLEPLLKTIKENEPEVTPYAMVKDFMPVMPFDYIIEKMPMAVYMDTKDYKVVNILESPEIKEALKTVRKFYKAGYISPEVATTSSVDDLYKSGKWFTDRAATQPLADNLWSASYGYPVVSTPAGQPYIYNWSVMGSMQAISANSEHPEKAMEFLNLLNTDPVLRNMIDSGIEGVHYEKVGDNMVKNLPDAKNYDMPTFSLGNIMINYLNEGDPENKWEEFKKFNDAGINAPLLGFNFDTSKITNEIAAVQNVKEEFWAPLMTGAVDPEEYLAKANEKFKAAGLDKIITEAQSQLDAWKAANNK</sequence>
<keyword evidence="2" id="KW-0732">Signal</keyword>
<evidence type="ECO:0000259" key="3">
    <source>
        <dbReference type="Pfam" id="PF12010"/>
    </source>
</evidence>